<sequence length="123" mass="14558">MPSDVVRRIAYWDAKTEPELVMQRLVRVRQVMRERYRAQQVMLVEIEQKARGVLNAANVPAMLYIFYLNFAREVYNRRLRLAGPSLAREVNVLLEKWVGRTLEREVLERIRDEAMSVRAPEAE</sequence>
<proteinExistence type="predicted"/>
<reference evidence="1" key="1">
    <citation type="journal article" date="2020" name="mSystems">
        <title>Genome- and Community-Level Interaction Insights into Carbon Utilization and Element Cycling Functions of Hydrothermarchaeota in Hydrothermal Sediment.</title>
        <authorList>
            <person name="Zhou Z."/>
            <person name="Liu Y."/>
            <person name="Xu W."/>
            <person name="Pan J."/>
            <person name="Luo Z.H."/>
            <person name="Li M."/>
        </authorList>
    </citation>
    <scope>NUCLEOTIDE SEQUENCE [LARGE SCALE GENOMIC DNA]</scope>
    <source>
        <strain evidence="1">SpSt-488</strain>
    </source>
</reference>
<protein>
    <submittedName>
        <fullName evidence="1">Uncharacterized protein</fullName>
    </submittedName>
</protein>
<evidence type="ECO:0000313" key="1">
    <source>
        <dbReference type="EMBL" id="HGK27877.1"/>
    </source>
</evidence>
<comment type="caution">
    <text evidence="1">The sequence shown here is derived from an EMBL/GenBank/DDBJ whole genome shotgun (WGS) entry which is preliminary data.</text>
</comment>
<accession>A0A7C4GDA1</accession>
<organism evidence="1">
    <name type="scientific">candidate division WOR-3 bacterium</name>
    <dbReference type="NCBI Taxonomy" id="2052148"/>
    <lineage>
        <taxon>Bacteria</taxon>
        <taxon>Bacteria division WOR-3</taxon>
    </lineage>
</organism>
<gene>
    <name evidence="1" type="ORF">ENS41_02865</name>
</gene>
<name>A0A7C4GDA1_UNCW3</name>
<dbReference type="AlphaFoldDB" id="A0A7C4GDA1"/>
<dbReference type="EMBL" id="DSUT01000051">
    <property type="protein sequence ID" value="HGK27877.1"/>
    <property type="molecule type" value="Genomic_DNA"/>
</dbReference>